<feature type="compositionally biased region" description="Basic and acidic residues" evidence="5">
    <location>
        <begin position="259"/>
        <end position="269"/>
    </location>
</feature>
<comment type="similarity">
    <text evidence="1 4">Belongs to the heat shock protein 70 family.</text>
</comment>
<evidence type="ECO:0000256" key="4">
    <source>
        <dbReference type="RuleBase" id="RU003322"/>
    </source>
</evidence>
<gene>
    <name evidence="6" type="ORF">PISMIDRAFT_20167</name>
</gene>
<dbReference type="STRING" id="765257.A0A0C9Y0G1"/>
<dbReference type="PROSITE" id="PS01036">
    <property type="entry name" value="HSP70_3"/>
    <property type="match status" value="1"/>
</dbReference>
<dbReference type="Gene3D" id="3.30.30.30">
    <property type="match status" value="1"/>
</dbReference>
<evidence type="ECO:0000313" key="6">
    <source>
        <dbReference type="EMBL" id="KIK10706.1"/>
    </source>
</evidence>
<dbReference type="InterPro" id="IPR013126">
    <property type="entry name" value="Hsp_70_fam"/>
</dbReference>
<name>A0A0C9Y0G1_9AGAM</name>
<dbReference type="OrthoDB" id="2401965at2759"/>
<dbReference type="FunFam" id="2.60.34.10:FF:000012">
    <property type="entry name" value="Heat shock 70 kDa protein"/>
    <property type="match status" value="1"/>
</dbReference>
<dbReference type="FunFam" id="3.30.420.40:FF:000172">
    <property type="entry name" value="Heat shock 70 kDa protein"/>
    <property type="match status" value="1"/>
</dbReference>
<accession>A0A0C9Y0G1</accession>
<evidence type="ECO:0000313" key="7">
    <source>
        <dbReference type="Proteomes" id="UP000054018"/>
    </source>
</evidence>
<dbReference type="AlphaFoldDB" id="A0A0C9Y0G1"/>
<dbReference type="Proteomes" id="UP000054018">
    <property type="component" value="Unassembled WGS sequence"/>
</dbReference>
<keyword evidence="2 4" id="KW-0547">Nucleotide-binding</keyword>
<dbReference type="InterPro" id="IPR029047">
    <property type="entry name" value="HSP70_peptide-bd_sf"/>
</dbReference>
<reference evidence="6 7" key="1">
    <citation type="submission" date="2014-04" db="EMBL/GenBank/DDBJ databases">
        <authorList>
            <consortium name="DOE Joint Genome Institute"/>
            <person name="Kuo A."/>
            <person name="Kohler A."/>
            <person name="Costa M.D."/>
            <person name="Nagy L.G."/>
            <person name="Floudas D."/>
            <person name="Copeland A."/>
            <person name="Barry K.W."/>
            <person name="Cichocki N."/>
            <person name="Veneault-Fourrey C."/>
            <person name="LaButti K."/>
            <person name="Lindquist E.A."/>
            <person name="Lipzen A."/>
            <person name="Lundell T."/>
            <person name="Morin E."/>
            <person name="Murat C."/>
            <person name="Sun H."/>
            <person name="Tunlid A."/>
            <person name="Henrissat B."/>
            <person name="Grigoriev I.V."/>
            <person name="Hibbett D.S."/>
            <person name="Martin F."/>
            <person name="Nordberg H.P."/>
            <person name="Cantor M.N."/>
            <person name="Hua S.X."/>
        </authorList>
    </citation>
    <scope>NUCLEOTIDE SEQUENCE [LARGE SCALE GENOMIC DNA]</scope>
    <source>
        <strain evidence="6 7">441</strain>
    </source>
</reference>
<protein>
    <recommendedName>
        <fullName evidence="8">Heat shock protein 70</fullName>
    </recommendedName>
</protein>
<dbReference type="Gene3D" id="3.30.420.40">
    <property type="match status" value="2"/>
</dbReference>
<dbReference type="PROSITE" id="PS00297">
    <property type="entry name" value="HSP70_1"/>
    <property type="match status" value="1"/>
</dbReference>
<dbReference type="InterPro" id="IPR018181">
    <property type="entry name" value="Heat_shock_70_CS"/>
</dbReference>
<evidence type="ECO:0000256" key="1">
    <source>
        <dbReference type="ARBA" id="ARBA00007381"/>
    </source>
</evidence>
<evidence type="ECO:0000256" key="3">
    <source>
        <dbReference type="ARBA" id="ARBA00022840"/>
    </source>
</evidence>
<reference evidence="7" key="2">
    <citation type="submission" date="2015-01" db="EMBL/GenBank/DDBJ databases">
        <title>Evolutionary Origins and Diversification of the Mycorrhizal Mutualists.</title>
        <authorList>
            <consortium name="DOE Joint Genome Institute"/>
            <consortium name="Mycorrhizal Genomics Consortium"/>
            <person name="Kohler A."/>
            <person name="Kuo A."/>
            <person name="Nagy L.G."/>
            <person name="Floudas D."/>
            <person name="Copeland A."/>
            <person name="Barry K.W."/>
            <person name="Cichocki N."/>
            <person name="Veneault-Fourrey C."/>
            <person name="LaButti K."/>
            <person name="Lindquist E.A."/>
            <person name="Lipzen A."/>
            <person name="Lundell T."/>
            <person name="Morin E."/>
            <person name="Murat C."/>
            <person name="Riley R."/>
            <person name="Ohm R."/>
            <person name="Sun H."/>
            <person name="Tunlid A."/>
            <person name="Henrissat B."/>
            <person name="Grigoriev I.V."/>
            <person name="Hibbett D.S."/>
            <person name="Martin F."/>
        </authorList>
    </citation>
    <scope>NUCLEOTIDE SEQUENCE [LARGE SCALE GENOMIC DNA]</scope>
    <source>
        <strain evidence="7">441</strain>
    </source>
</reference>
<dbReference type="GO" id="GO:0140662">
    <property type="term" value="F:ATP-dependent protein folding chaperone"/>
    <property type="evidence" value="ECO:0007669"/>
    <property type="project" value="InterPro"/>
</dbReference>
<dbReference type="Gene3D" id="2.60.34.10">
    <property type="entry name" value="Substrate Binding Domain Of DNAk, Chain A, domain 1"/>
    <property type="match status" value="1"/>
</dbReference>
<evidence type="ECO:0008006" key="8">
    <source>
        <dbReference type="Google" id="ProtNLM"/>
    </source>
</evidence>
<dbReference type="Pfam" id="PF00012">
    <property type="entry name" value="HSP70"/>
    <property type="match status" value="2"/>
</dbReference>
<dbReference type="PANTHER" id="PTHR19375">
    <property type="entry name" value="HEAT SHOCK PROTEIN 70KDA"/>
    <property type="match status" value="1"/>
</dbReference>
<sequence length="558" mass="61188">MSQPKAICIDLGTTDSCVGVWQNDDRVVITPNDQGNQTTPSYVAFLDSEQLIGDAAKNKIAVNPHNTLVVPLLLIPSHPIFDDDANVQADIKRFPFKVVSRAGKPYIQVECRGKTKEFTLEEISSMVLTKMKETAEAYLGYTVISVPACFNHSQRQATKDAGTISGLNVLRIISEPTAAAIAYGLVKRVADERNVLIFDLDVSLVTIEEGIFDVKATAGNTNLGSEDFVNRLVNHFAQEFKRRHKKDISSDSRALRRLRTASERAKRDSPPIPELPSKSTTSSRDLFCSTLEPIEKVLRDSKIDKADVHEIVLVGGSTRIPRIQKLVSDFFNGKEPRKGVNPEEAVAYGAAIQAAILSGDPSEKTQDVLHFEVASFSLGIETVGGVMTPLVKRNTTLPTKKSEIFSTSSDDQYAVLIGVYDGERARTKDNNLLGKFELTAIPLAPRGVPQIEVTFDIDANCVLNVSAVDKTTGKSNRISIPSETEEYRTGDRAAAAPLQAKDDLESYAYSLRNSIEGASKKEYHDKRMELRAVIDSVKRRPCGMDNTAIARVEGSSVE</sequence>
<proteinExistence type="inferred from homology"/>
<dbReference type="EMBL" id="KN834466">
    <property type="protein sequence ID" value="KIK10706.1"/>
    <property type="molecule type" value="Genomic_DNA"/>
</dbReference>
<evidence type="ECO:0000256" key="2">
    <source>
        <dbReference type="ARBA" id="ARBA00022741"/>
    </source>
</evidence>
<keyword evidence="3 4" id="KW-0067">ATP-binding</keyword>
<dbReference type="PRINTS" id="PR00301">
    <property type="entry name" value="HEATSHOCK70"/>
</dbReference>
<dbReference type="SUPFAM" id="SSF100920">
    <property type="entry name" value="Heat shock protein 70kD (HSP70), peptide-binding domain"/>
    <property type="match status" value="1"/>
</dbReference>
<feature type="region of interest" description="Disordered" evidence="5">
    <location>
        <begin position="259"/>
        <end position="283"/>
    </location>
</feature>
<dbReference type="SUPFAM" id="SSF53067">
    <property type="entry name" value="Actin-like ATPase domain"/>
    <property type="match status" value="2"/>
</dbReference>
<organism evidence="6 7">
    <name type="scientific">Pisolithus microcarpus 441</name>
    <dbReference type="NCBI Taxonomy" id="765257"/>
    <lineage>
        <taxon>Eukaryota</taxon>
        <taxon>Fungi</taxon>
        <taxon>Dikarya</taxon>
        <taxon>Basidiomycota</taxon>
        <taxon>Agaricomycotina</taxon>
        <taxon>Agaricomycetes</taxon>
        <taxon>Agaricomycetidae</taxon>
        <taxon>Boletales</taxon>
        <taxon>Sclerodermatineae</taxon>
        <taxon>Pisolithaceae</taxon>
        <taxon>Pisolithus</taxon>
    </lineage>
</organism>
<dbReference type="HOGENOM" id="CLU_005965_2_1_1"/>
<dbReference type="FunFam" id="3.90.640.10:FF:000003">
    <property type="entry name" value="Molecular chaperone DnaK"/>
    <property type="match status" value="1"/>
</dbReference>
<evidence type="ECO:0000256" key="5">
    <source>
        <dbReference type="SAM" id="MobiDB-lite"/>
    </source>
</evidence>
<dbReference type="FunFam" id="3.30.30.30:FF:000001">
    <property type="entry name" value="heat shock 70 kDa protein-like"/>
    <property type="match status" value="1"/>
</dbReference>
<dbReference type="GO" id="GO:0005524">
    <property type="term" value="F:ATP binding"/>
    <property type="evidence" value="ECO:0007669"/>
    <property type="project" value="UniProtKB-KW"/>
</dbReference>
<keyword evidence="7" id="KW-1185">Reference proteome</keyword>
<dbReference type="InterPro" id="IPR043129">
    <property type="entry name" value="ATPase_NBD"/>
</dbReference>
<dbReference type="Gene3D" id="3.90.640.10">
    <property type="entry name" value="Actin, Chain A, domain 4"/>
    <property type="match status" value="1"/>
</dbReference>